<dbReference type="EMBL" id="BTFW01000001">
    <property type="protein sequence ID" value="GMM61021.1"/>
    <property type="molecule type" value="Genomic_DNA"/>
</dbReference>
<name>A0ABQ6P8A3_9SPHN</name>
<protein>
    <submittedName>
        <fullName evidence="2">GNAT family N-acetyltransferase</fullName>
    </submittedName>
</protein>
<dbReference type="Pfam" id="PF13302">
    <property type="entry name" value="Acetyltransf_3"/>
    <property type="match status" value="1"/>
</dbReference>
<sequence>MFIRSERLFLRPGWPEDWAELHTLIDDEHVVRHLEKAPWPYRPEDARDFAAREQDEAHPHFFITLPGADGAQLIGCAGLIANENACAEGETTQDEPGGTDSAPLLGYWIAREHWGRGYATEAARALLCVAASLGHRRIAARHFVDNPGSGRVLAKLGFRPTGEIRPGTSHARTGVSPTRGYALDLVPPGQSGGARKAPSFLAA</sequence>
<organism evidence="2 3">
    <name type="scientific">Novosphingobium pituita</name>
    <dbReference type="NCBI Taxonomy" id="3056842"/>
    <lineage>
        <taxon>Bacteria</taxon>
        <taxon>Pseudomonadati</taxon>
        <taxon>Pseudomonadota</taxon>
        <taxon>Alphaproteobacteria</taxon>
        <taxon>Sphingomonadales</taxon>
        <taxon>Sphingomonadaceae</taxon>
        <taxon>Novosphingobium</taxon>
    </lineage>
</organism>
<dbReference type="RefSeq" id="WP_317974745.1">
    <property type="nucleotide sequence ID" value="NZ_BTFW01000001.1"/>
</dbReference>
<dbReference type="PROSITE" id="PS51186">
    <property type="entry name" value="GNAT"/>
    <property type="match status" value="1"/>
</dbReference>
<gene>
    <name evidence="2" type="ORF">NUTIK01_17980</name>
</gene>
<proteinExistence type="predicted"/>
<keyword evidence="3" id="KW-1185">Reference proteome</keyword>
<dbReference type="Gene3D" id="3.40.630.30">
    <property type="match status" value="1"/>
</dbReference>
<dbReference type="Proteomes" id="UP001187221">
    <property type="component" value="Unassembled WGS sequence"/>
</dbReference>
<dbReference type="PANTHER" id="PTHR43792">
    <property type="entry name" value="GNAT FAMILY, PUTATIVE (AFU_ORTHOLOGUE AFUA_3G00765)-RELATED-RELATED"/>
    <property type="match status" value="1"/>
</dbReference>
<evidence type="ECO:0000313" key="3">
    <source>
        <dbReference type="Proteomes" id="UP001187221"/>
    </source>
</evidence>
<evidence type="ECO:0000259" key="1">
    <source>
        <dbReference type="PROSITE" id="PS51186"/>
    </source>
</evidence>
<dbReference type="InterPro" id="IPR000182">
    <property type="entry name" value="GNAT_dom"/>
</dbReference>
<dbReference type="SUPFAM" id="SSF55729">
    <property type="entry name" value="Acyl-CoA N-acyltransferases (Nat)"/>
    <property type="match status" value="1"/>
</dbReference>
<dbReference type="InterPro" id="IPR051531">
    <property type="entry name" value="N-acetyltransferase"/>
</dbReference>
<comment type="caution">
    <text evidence="2">The sequence shown here is derived from an EMBL/GenBank/DDBJ whole genome shotgun (WGS) entry which is preliminary data.</text>
</comment>
<accession>A0ABQ6P8A3</accession>
<feature type="domain" description="N-acetyltransferase" evidence="1">
    <location>
        <begin position="19"/>
        <end position="186"/>
    </location>
</feature>
<evidence type="ECO:0000313" key="2">
    <source>
        <dbReference type="EMBL" id="GMM61021.1"/>
    </source>
</evidence>
<reference evidence="2 3" key="1">
    <citation type="submission" date="2023-06" db="EMBL/GenBank/DDBJ databases">
        <title>Draft genome sequence of Novosphingobium sp. strain IK01.</title>
        <authorList>
            <person name="Hatamoto M."/>
            <person name="Ikarashi T."/>
            <person name="Yamaguchi T."/>
        </authorList>
    </citation>
    <scope>NUCLEOTIDE SEQUENCE [LARGE SCALE GENOMIC DNA]</scope>
    <source>
        <strain evidence="2 3">IK01</strain>
    </source>
</reference>
<dbReference type="InterPro" id="IPR016181">
    <property type="entry name" value="Acyl_CoA_acyltransferase"/>
</dbReference>